<keyword evidence="1" id="KW-0732">Signal</keyword>
<feature type="signal peptide" evidence="1">
    <location>
        <begin position="1"/>
        <end position="18"/>
    </location>
</feature>
<name>A0A0K8RRY8_IXORI</name>
<dbReference type="AlphaFoldDB" id="A0A0K8RRY8"/>
<reference evidence="2" key="1">
    <citation type="submission" date="2012-12" db="EMBL/GenBank/DDBJ databases">
        <title>Identification and characterization of a phenylalanine ammonia-lyase gene family in Isatis indigotica Fort.</title>
        <authorList>
            <person name="Liu Q."/>
            <person name="Chen J."/>
            <person name="Zhou X."/>
            <person name="Di P."/>
            <person name="Xiao Y."/>
            <person name="Xuan H."/>
            <person name="Zhang L."/>
            <person name="Chen W."/>
        </authorList>
    </citation>
    <scope>NUCLEOTIDE SEQUENCE</scope>
    <source>
        <tissue evidence="2">Salivary gland</tissue>
    </source>
</reference>
<dbReference type="PANTHER" id="PTHR33332">
    <property type="entry name" value="REVERSE TRANSCRIPTASE DOMAIN-CONTAINING PROTEIN"/>
    <property type="match status" value="1"/>
</dbReference>
<dbReference type="EMBL" id="GADI01000008">
    <property type="protein sequence ID" value="JAA73800.1"/>
    <property type="molecule type" value="mRNA"/>
</dbReference>
<protein>
    <submittedName>
        <fullName evidence="2">Putative rte ele1 orf1-h 1e-60-j 4</fullName>
    </submittedName>
</protein>
<evidence type="ECO:0000256" key="1">
    <source>
        <dbReference type="SAM" id="SignalP"/>
    </source>
</evidence>
<proteinExistence type="evidence at transcript level"/>
<accession>A0A0K8RRY8</accession>
<organism evidence="2">
    <name type="scientific">Ixodes ricinus</name>
    <name type="common">Common tick</name>
    <name type="synonym">Acarus ricinus</name>
    <dbReference type="NCBI Taxonomy" id="34613"/>
    <lineage>
        <taxon>Eukaryota</taxon>
        <taxon>Metazoa</taxon>
        <taxon>Ecdysozoa</taxon>
        <taxon>Arthropoda</taxon>
        <taxon>Chelicerata</taxon>
        <taxon>Arachnida</taxon>
        <taxon>Acari</taxon>
        <taxon>Parasitiformes</taxon>
        <taxon>Ixodida</taxon>
        <taxon>Ixodoidea</taxon>
        <taxon>Ixodidae</taxon>
        <taxon>Ixodinae</taxon>
        <taxon>Ixodes</taxon>
    </lineage>
</organism>
<feature type="non-terminal residue" evidence="2">
    <location>
        <position position="227"/>
    </location>
</feature>
<feature type="chain" id="PRO_5005518951" evidence="1">
    <location>
        <begin position="19"/>
        <end position="227"/>
    </location>
</feature>
<evidence type="ECO:0000313" key="2">
    <source>
        <dbReference type="EMBL" id="JAA73800.1"/>
    </source>
</evidence>
<sequence>MVKTILIVLYCKVILVQFQSGVEKNALSLNPEKTKVISLSRERDVFFYRYVLEGNVIYRVSLVRDLGVYNDSPLSFTVHVSKIVGSAIRKLGMIACLSGSFTSPLSVVRLFCSLVRSGLEFGSISWNSLSLTQVEIIERVQKKFMRIIYDRYIGRKLFFSYDLLLPLFNLERLSTRRAVRDIHFLHKVVHGTVNTENLLMNIDFHVPFRSSRHFLTFYPTKICESSP</sequence>